<gene>
    <name evidence="2" type="ORF">RM543_14500</name>
</gene>
<feature type="compositionally biased region" description="Acidic residues" evidence="1">
    <location>
        <begin position="90"/>
        <end position="107"/>
    </location>
</feature>
<dbReference type="RefSeq" id="WP_311692863.1">
    <property type="nucleotide sequence ID" value="NZ_JAVRHL010000003.1"/>
</dbReference>
<reference evidence="2 3" key="1">
    <citation type="submission" date="2023-09" db="EMBL/GenBank/DDBJ databases">
        <authorList>
            <person name="Rey-Velasco X."/>
        </authorList>
    </citation>
    <scope>NUCLEOTIDE SEQUENCE [LARGE SCALE GENOMIC DNA]</scope>
    <source>
        <strain evidence="2 3">F158</strain>
    </source>
</reference>
<evidence type="ECO:0000313" key="2">
    <source>
        <dbReference type="EMBL" id="MDT0683897.1"/>
    </source>
</evidence>
<dbReference type="SUPFAM" id="SSF69047">
    <property type="entry name" value="Hypothetical protein YjbJ"/>
    <property type="match status" value="1"/>
</dbReference>
<accession>A0ABU3DJL5</accession>
<sequence length="115" mass="13024">MDWAPIARNWDEMLDGIEDRWPNLAHSRLVEIDGDQEAFTRYLMEAHALTQVEANEEIDEFMTSNMPIDARMDELNDNANITFSGRSIPEGEDVYAEDGDFGDDDTAEPPAGRTD</sequence>
<feature type="region of interest" description="Disordered" evidence="1">
    <location>
        <begin position="81"/>
        <end position="115"/>
    </location>
</feature>
<dbReference type="EMBL" id="JAVRHL010000003">
    <property type="protein sequence ID" value="MDT0683897.1"/>
    <property type="molecule type" value="Genomic_DNA"/>
</dbReference>
<evidence type="ECO:0000256" key="1">
    <source>
        <dbReference type="SAM" id="MobiDB-lite"/>
    </source>
</evidence>
<protein>
    <submittedName>
        <fullName evidence="2">Uncharacterized protein</fullName>
    </submittedName>
</protein>
<organism evidence="2 3">
    <name type="scientific">Tropicimonas omnivorans</name>
    <dbReference type="NCBI Taxonomy" id="3075590"/>
    <lineage>
        <taxon>Bacteria</taxon>
        <taxon>Pseudomonadati</taxon>
        <taxon>Pseudomonadota</taxon>
        <taxon>Alphaproteobacteria</taxon>
        <taxon>Rhodobacterales</taxon>
        <taxon>Roseobacteraceae</taxon>
        <taxon>Tropicimonas</taxon>
    </lineage>
</organism>
<keyword evidence="3" id="KW-1185">Reference proteome</keyword>
<comment type="caution">
    <text evidence="2">The sequence shown here is derived from an EMBL/GenBank/DDBJ whole genome shotgun (WGS) entry which is preliminary data.</text>
</comment>
<dbReference type="Proteomes" id="UP001265259">
    <property type="component" value="Unassembled WGS sequence"/>
</dbReference>
<dbReference type="InterPro" id="IPR036629">
    <property type="entry name" value="YjbJ_sf"/>
</dbReference>
<evidence type="ECO:0000313" key="3">
    <source>
        <dbReference type="Proteomes" id="UP001265259"/>
    </source>
</evidence>
<proteinExistence type="predicted"/>
<dbReference type="Gene3D" id="1.10.1470.10">
    <property type="entry name" value="YjbJ"/>
    <property type="match status" value="1"/>
</dbReference>
<name>A0ABU3DJL5_9RHOB</name>